<evidence type="ECO:0000313" key="2">
    <source>
        <dbReference type="EMBL" id="KAI5059828.1"/>
    </source>
</evidence>
<gene>
    <name evidence="2" type="ORF">GOP47_0026147</name>
</gene>
<name>A0A9D4Z2N2_ADICA</name>
<dbReference type="AlphaFoldDB" id="A0A9D4Z2N2"/>
<comment type="caution">
    <text evidence="2">The sequence shown here is derived from an EMBL/GenBank/DDBJ whole genome shotgun (WGS) entry which is preliminary data.</text>
</comment>
<keyword evidence="1" id="KW-1133">Transmembrane helix</keyword>
<dbReference type="Proteomes" id="UP000886520">
    <property type="component" value="Chromosome 25"/>
</dbReference>
<dbReference type="EMBL" id="JABFUD020000025">
    <property type="protein sequence ID" value="KAI5059828.1"/>
    <property type="molecule type" value="Genomic_DNA"/>
</dbReference>
<keyword evidence="3" id="KW-1185">Reference proteome</keyword>
<protein>
    <submittedName>
        <fullName evidence="2">Uncharacterized protein</fullName>
    </submittedName>
</protein>
<keyword evidence="1" id="KW-0812">Transmembrane</keyword>
<evidence type="ECO:0000256" key="1">
    <source>
        <dbReference type="SAM" id="Phobius"/>
    </source>
</evidence>
<evidence type="ECO:0000313" key="3">
    <source>
        <dbReference type="Proteomes" id="UP000886520"/>
    </source>
</evidence>
<keyword evidence="1" id="KW-0472">Membrane</keyword>
<reference evidence="2" key="1">
    <citation type="submission" date="2021-01" db="EMBL/GenBank/DDBJ databases">
        <title>Adiantum capillus-veneris genome.</title>
        <authorList>
            <person name="Fang Y."/>
            <person name="Liao Q."/>
        </authorList>
    </citation>
    <scope>NUCLEOTIDE SEQUENCE</scope>
    <source>
        <strain evidence="2">H3</strain>
        <tissue evidence="2">Leaf</tissue>
    </source>
</reference>
<proteinExistence type="predicted"/>
<sequence>MYEEHVGLAIQHVDIGDKVLQGYAMILVDMLLKIALQGVMHWLCYRHEVDCAMEFSLASRKASTYDTGASSDAILAYDVYEILWVHDAKDLCYQRHGWPTYGFVGGSKGWDMSYLQVKGYGQCHQFDPGGDCHGLCGTRCFAFYQGGVHILLDGILRFPFDPEGCADEVFFLYLYLRYAIAIYPLFFCHLII</sequence>
<accession>A0A9D4Z2N2</accession>
<organism evidence="2 3">
    <name type="scientific">Adiantum capillus-veneris</name>
    <name type="common">Maidenhair fern</name>
    <dbReference type="NCBI Taxonomy" id="13818"/>
    <lineage>
        <taxon>Eukaryota</taxon>
        <taxon>Viridiplantae</taxon>
        <taxon>Streptophyta</taxon>
        <taxon>Embryophyta</taxon>
        <taxon>Tracheophyta</taxon>
        <taxon>Polypodiopsida</taxon>
        <taxon>Polypodiidae</taxon>
        <taxon>Polypodiales</taxon>
        <taxon>Pteridineae</taxon>
        <taxon>Pteridaceae</taxon>
        <taxon>Vittarioideae</taxon>
        <taxon>Adiantum</taxon>
    </lineage>
</organism>
<feature type="transmembrane region" description="Helical" evidence="1">
    <location>
        <begin position="170"/>
        <end position="191"/>
    </location>
</feature>